<feature type="domain" description="Ig-like" evidence="8">
    <location>
        <begin position="12"/>
        <end position="119"/>
    </location>
</feature>
<keyword evidence="4 7" id="KW-0472">Membrane</keyword>
<evidence type="ECO:0000256" key="4">
    <source>
        <dbReference type="ARBA" id="ARBA00023136"/>
    </source>
</evidence>
<gene>
    <name evidence="10" type="primary">CD300A</name>
</gene>
<dbReference type="InterPro" id="IPR007110">
    <property type="entry name" value="Ig-like_dom"/>
</dbReference>
<dbReference type="OrthoDB" id="8959642at2759"/>
<feature type="transmembrane region" description="Helical" evidence="7">
    <location>
        <begin position="169"/>
        <end position="192"/>
    </location>
</feature>
<dbReference type="InterPro" id="IPR013783">
    <property type="entry name" value="Ig-like_fold"/>
</dbReference>
<dbReference type="PANTHER" id="PTHR11860">
    <property type="entry name" value="POLYMERIC-IMMUNOGLOBULIN RECEPTOR"/>
    <property type="match status" value="1"/>
</dbReference>
<keyword evidence="2 7" id="KW-0812">Transmembrane</keyword>
<feature type="region of interest" description="Disordered" evidence="6">
    <location>
        <begin position="133"/>
        <end position="159"/>
    </location>
</feature>
<dbReference type="KEGG" id="csyr:103271175"/>
<name>A0A3Q0EC96_CARSF</name>
<sequence length="283" mass="31347">MERSQDLGLCFPGCLSLSGPRTVTGTVGGSLNVQCQYEATYRSSSKYWCRKVVYKLCEKVVETKEPEREERHGRVSIRDHPAQLAFMVTMWNLTEEDADTYWCQINKNLLDLSFQVKVSVFPGTTVAKTWTITTTGPPESPTTLSAVSPTHSASFQGDHEQRPRSQLPLLLSLLALLLLLLVGTSLMAWGLLQKQLKAGESSALSQNPRQAAPREELHYASVVFDSQSQGSNRISVQRTQEEEPEYSVIRKTQAFVLPRELEGSSGPREPGPAPLALTQVPCP</sequence>
<dbReference type="InterPro" id="IPR003599">
    <property type="entry name" value="Ig_sub"/>
</dbReference>
<evidence type="ECO:0000259" key="8">
    <source>
        <dbReference type="PROSITE" id="PS50835"/>
    </source>
</evidence>
<dbReference type="SMART" id="SM00409">
    <property type="entry name" value="IG"/>
    <property type="match status" value="1"/>
</dbReference>
<dbReference type="STRING" id="1868482.ENSTSYP00000015929"/>
<dbReference type="CDD" id="cd05716">
    <property type="entry name" value="IgV_pIgR_like"/>
    <property type="match status" value="1"/>
</dbReference>
<dbReference type="PANTHER" id="PTHR11860:SF87">
    <property type="entry name" value="CMRF35-LIKE MOLECULE 8"/>
    <property type="match status" value="1"/>
</dbReference>
<dbReference type="AlphaFoldDB" id="A0A3Q0EC96"/>
<evidence type="ECO:0000256" key="3">
    <source>
        <dbReference type="ARBA" id="ARBA00022729"/>
    </source>
</evidence>
<dbReference type="CTD" id="11314"/>
<evidence type="ECO:0000313" key="9">
    <source>
        <dbReference type="Proteomes" id="UP000189704"/>
    </source>
</evidence>
<dbReference type="Gene3D" id="2.60.40.10">
    <property type="entry name" value="Immunoglobulins"/>
    <property type="match status" value="1"/>
</dbReference>
<evidence type="ECO:0000256" key="2">
    <source>
        <dbReference type="ARBA" id="ARBA00022692"/>
    </source>
</evidence>
<dbReference type="GO" id="GO:0005886">
    <property type="term" value="C:plasma membrane"/>
    <property type="evidence" value="ECO:0007669"/>
    <property type="project" value="TreeGrafter"/>
</dbReference>
<reference evidence="10" key="1">
    <citation type="submission" date="2025-08" db="UniProtKB">
        <authorList>
            <consortium name="RefSeq"/>
        </authorList>
    </citation>
    <scope>IDENTIFICATION</scope>
</reference>
<evidence type="ECO:0000313" key="10">
    <source>
        <dbReference type="RefSeq" id="XP_021573196.1"/>
    </source>
</evidence>
<evidence type="ECO:0000256" key="7">
    <source>
        <dbReference type="SAM" id="Phobius"/>
    </source>
</evidence>
<dbReference type="InterPro" id="IPR036179">
    <property type="entry name" value="Ig-like_dom_sf"/>
</dbReference>
<dbReference type="Proteomes" id="UP000189704">
    <property type="component" value="Unplaced"/>
</dbReference>
<dbReference type="PROSITE" id="PS50835">
    <property type="entry name" value="IG_LIKE"/>
    <property type="match status" value="1"/>
</dbReference>
<feature type="region of interest" description="Disordered" evidence="6">
    <location>
        <begin position="259"/>
        <end position="283"/>
    </location>
</feature>
<organism evidence="9 10">
    <name type="scientific">Carlito syrichta</name>
    <name type="common">Philippine tarsier</name>
    <name type="synonym">Tarsius syrichta</name>
    <dbReference type="NCBI Taxonomy" id="1868482"/>
    <lineage>
        <taxon>Eukaryota</taxon>
        <taxon>Metazoa</taxon>
        <taxon>Chordata</taxon>
        <taxon>Craniata</taxon>
        <taxon>Vertebrata</taxon>
        <taxon>Euteleostomi</taxon>
        <taxon>Mammalia</taxon>
        <taxon>Eutheria</taxon>
        <taxon>Euarchontoglires</taxon>
        <taxon>Primates</taxon>
        <taxon>Haplorrhini</taxon>
        <taxon>Tarsiiformes</taxon>
        <taxon>Tarsiidae</taxon>
        <taxon>Carlito</taxon>
    </lineage>
</organism>
<proteinExistence type="predicted"/>
<keyword evidence="3" id="KW-0732">Signal</keyword>
<keyword evidence="7" id="KW-1133">Transmembrane helix</keyword>
<accession>A0A3Q0EC96</accession>
<keyword evidence="5" id="KW-1015">Disulfide bond</keyword>
<dbReference type="FunFam" id="2.60.40.10:FF:000370">
    <property type="entry name" value="CMRF35-like molecule 1"/>
    <property type="match status" value="1"/>
</dbReference>
<keyword evidence="9" id="KW-1185">Reference proteome</keyword>
<evidence type="ECO:0000256" key="6">
    <source>
        <dbReference type="SAM" id="MobiDB-lite"/>
    </source>
</evidence>
<dbReference type="RefSeq" id="XP_021573196.1">
    <property type="nucleotide sequence ID" value="XM_021717521.1"/>
</dbReference>
<dbReference type="Pfam" id="PF07686">
    <property type="entry name" value="V-set"/>
    <property type="match status" value="1"/>
</dbReference>
<dbReference type="GO" id="GO:0004888">
    <property type="term" value="F:transmembrane signaling receptor activity"/>
    <property type="evidence" value="ECO:0007669"/>
    <property type="project" value="TreeGrafter"/>
</dbReference>
<dbReference type="SUPFAM" id="SSF48726">
    <property type="entry name" value="Immunoglobulin"/>
    <property type="match status" value="1"/>
</dbReference>
<dbReference type="GeneID" id="103271175"/>
<evidence type="ECO:0000256" key="5">
    <source>
        <dbReference type="ARBA" id="ARBA00023157"/>
    </source>
</evidence>
<feature type="compositionally biased region" description="Polar residues" evidence="6">
    <location>
        <begin position="141"/>
        <end position="155"/>
    </location>
</feature>
<dbReference type="InterPro" id="IPR013106">
    <property type="entry name" value="Ig_V-set"/>
</dbReference>
<protein>
    <submittedName>
        <fullName evidence="10">CMRF35-like molecule 8</fullName>
    </submittedName>
</protein>
<comment type="subcellular location">
    <subcellularLocation>
        <location evidence="1">Membrane</location>
    </subcellularLocation>
</comment>
<evidence type="ECO:0000256" key="1">
    <source>
        <dbReference type="ARBA" id="ARBA00004370"/>
    </source>
</evidence>
<dbReference type="InterPro" id="IPR050671">
    <property type="entry name" value="CD300_family_receptors"/>
</dbReference>